<organism evidence="2 3">
    <name type="scientific">Paraphoma chrysanthemicola</name>
    <dbReference type="NCBI Taxonomy" id="798071"/>
    <lineage>
        <taxon>Eukaryota</taxon>
        <taxon>Fungi</taxon>
        <taxon>Dikarya</taxon>
        <taxon>Ascomycota</taxon>
        <taxon>Pezizomycotina</taxon>
        <taxon>Dothideomycetes</taxon>
        <taxon>Pleosporomycetidae</taxon>
        <taxon>Pleosporales</taxon>
        <taxon>Pleosporineae</taxon>
        <taxon>Phaeosphaeriaceae</taxon>
        <taxon>Paraphoma</taxon>
    </lineage>
</organism>
<feature type="compositionally biased region" description="Basic and acidic residues" evidence="1">
    <location>
        <begin position="208"/>
        <end position="218"/>
    </location>
</feature>
<evidence type="ECO:0000313" key="2">
    <source>
        <dbReference type="EMBL" id="KAH7088567.1"/>
    </source>
</evidence>
<feature type="compositionally biased region" description="Basic and acidic residues" evidence="1">
    <location>
        <begin position="231"/>
        <end position="241"/>
    </location>
</feature>
<dbReference type="Proteomes" id="UP000813461">
    <property type="component" value="Unassembled WGS sequence"/>
</dbReference>
<gene>
    <name evidence="2" type="ORF">FB567DRAFT_341924</name>
</gene>
<dbReference type="AlphaFoldDB" id="A0A8K0R7S7"/>
<dbReference type="OrthoDB" id="498204at2759"/>
<keyword evidence="3" id="KW-1185">Reference proteome</keyword>
<feature type="region of interest" description="Disordered" evidence="1">
    <location>
        <begin position="277"/>
        <end position="300"/>
    </location>
</feature>
<feature type="region of interest" description="Disordered" evidence="1">
    <location>
        <begin position="1"/>
        <end position="39"/>
    </location>
</feature>
<dbReference type="EMBL" id="JAGMVJ010000008">
    <property type="protein sequence ID" value="KAH7088567.1"/>
    <property type="molecule type" value="Genomic_DNA"/>
</dbReference>
<protein>
    <submittedName>
        <fullName evidence="2">Uncharacterized protein</fullName>
    </submittedName>
</protein>
<feature type="region of interest" description="Disordered" evidence="1">
    <location>
        <begin position="182"/>
        <end position="261"/>
    </location>
</feature>
<comment type="caution">
    <text evidence="2">The sequence shown here is derived from an EMBL/GenBank/DDBJ whole genome shotgun (WGS) entry which is preliminary data.</text>
</comment>
<name>A0A8K0R7S7_9PLEO</name>
<proteinExistence type="predicted"/>
<evidence type="ECO:0000256" key="1">
    <source>
        <dbReference type="SAM" id="MobiDB-lite"/>
    </source>
</evidence>
<reference evidence="2" key="1">
    <citation type="journal article" date="2021" name="Nat. Commun.">
        <title>Genetic determinants of endophytism in the Arabidopsis root mycobiome.</title>
        <authorList>
            <person name="Mesny F."/>
            <person name="Miyauchi S."/>
            <person name="Thiergart T."/>
            <person name="Pickel B."/>
            <person name="Atanasova L."/>
            <person name="Karlsson M."/>
            <person name="Huettel B."/>
            <person name="Barry K.W."/>
            <person name="Haridas S."/>
            <person name="Chen C."/>
            <person name="Bauer D."/>
            <person name="Andreopoulos W."/>
            <person name="Pangilinan J."/>
            <person name="LaButti K."/>
            <person name="Riley R."/>
            <person name="Lipzen A."/>
            <person name="Clum A."/>
            <person name="Drula E."/>
            <person name="Henrissat B."/>
            <person name="Kohler A."/>
            <person name="Grigoriev I.V."/>
            <person name="Martin F.M."/>
            <person name="Hacquard S."/>
        </authorList>
    </citation>
    <scope>NUCLEOTIDE SEQUENCE</scope>
    <source>
        <strain evidence="2">MPI-SDFR-AT-0120</strain>
    </source>
</reference>
<evidence type="ECO:0000313" key="3">
    <source>
        <dbReference type="Proteomes" id="UP000813461"/>
    </source>
</evidence>
<accession>A0A8K0R7S7</accession>
<sequence length="368" mass="38642">MFDLQRRSSVSSSLDVHHSSPMAIPRPAQQALPPYSVPVGPSEMPVGTVPTSPGPLQIALGNDTSQINGALEAARPDIQTHIAPESLPTPMPGTNFGFSQDELTGIPQSARAQPVFAPDHVDYFNIPIPESSGRTSLSSMNGEAVHARPVVRNSGGFANTQQQQILAVDGISNTVTVDDPSVHGIAEHNRNGPNVPFQGPEGELSPLDIDHVVYEDIRSGSPDRTQTTRPPKGDRRTDAKMGHQIQRQPQPSGTDALPLVASPGTWGTHGSLYDGTGYGDGISSRPSTSSTAPKHGPAPASSAVVATCTLFAEESAAMARNHETLEEVIRAYASLEEDGVMGVAADTLEDVAADVELANRLADHSLGA</sequence>